<evidence type="ECO:0008006" key="5">
    <source>
        <dbReference type="Google" id="ProtNLM"/>
    </source>
</evidence>
<dbReference type="NCBIfam" id="TIGR00026">
    <property type="entry name" value="hi_GC_TIGR00026"/>
    <property type="match status" value="1"/>
</dbReference>
<comment type="catalytic activity">
    <reaction evidence="2">
        <text>oxidized coenzyme F420-(gamma-L-Glu)(n) + a quinol + H(+) = reduced coenzyme F420-(gamma-L-Glu)(n) + a quinone</text>
        <dbReference type="Rhea" id="RHEA:39663"/>
        <dbReference type="Rhea" id="RHEA-COMP:12939"/>
        <dbReference type="Rhea" id="RHEA-COMP:14378"/>
        <dbReference type="ChEBI" id="CHEBI:15378"/>
        <dbReference type="ChEBI" id="CHEBI:24646"/>
        <dbReference type="ChEBI" id="CHEBI:132124"/>
        <dbReference type="ChEBI" id="CHEBI:133980"/>
        <dbReference type="ChEBI" id="CHEBI:139511"/>
    </reaction>
</comment>
<dbReference type="Gene3D" id="2.30.110.10">
    <property type="entry name" value="Electron Transport, Fmn-binding Protein, Chain A"/>
    <property type="match status" value="1"/>
</dbReference>
<gene>
    <name evidence="3" type="ORF">NN4_79450</name>
</gene>
<dbReference type="GO" id="GO:0070967">
    <property type="term" value="F:coenzyme F420 binding"/>
    <property type="evidence" value="ECO:0007669"/>
    <property type="project" value="TreeGrafter"/>
</dbReference>
<reference evidence="3 4" key="1">
    <citation type="submission" date="2019-07" db="EMBL/GenBank/DDBJ databases">
        <title>Whole genome shotgun sequence of Nocardia ninae NBRC 108245.</title>
        <authorList>
            <person name="Hosoyama A."/>
            <person name="Uohara A."/>
            <person name="Ohji S."/>
            <person name="Ichikawa N."/>
        </authorList>
    </citation>
    <scope>NUCLEOTIDE SEQUENCE [LARGE SCALE GENOMIC DNA]</scope>
    <source>
        <strain evidence="3 4">NBRC 108245</strain>
    </source>
</reference>
<dbReference type="AlphaFoldDB" id="A0A511MTN3"/>
<dbReference type="SUPFAM" id="SSF50475">
    <property type="entry name" value="FMN-binding split barrel"/>
    <property type="match status" value="1"/>
</dbReference>
<accession>A0A511MTN3</accession>
<name>A0A511MTN3_9NOCA</name>
<keyword evidence="4" id="KW-1185">Reference proteome</keyword>
<evidence type="ECO:0000313" key="3">
    <source>
        <dbReference type="EMBL" id="GEM43426.1"/>
    </source>
</evidence>
<comment type="caution">
    <text evidence="3">The sequence shown here is derived from an EMBL/GenBank/DDBJ whole genome shotgun (WGS) entry which is preliminary data.</text>
</comment>
<dbReference type="InterPro" id="IPR004378">
    <property type="entry name" value="F420H2_quin_Rdtase"/>
</dbReference>
<evidence type="ECO:0000256" key="2">
    <source>
        <dbReference type="ARBA" id="ARBA00049106"/>
    </source>
</evidence>
<dbReference type="PANTHER" id="PTHR39428">
    <property type="entry name" value="F420H(2)-DEPENDENT QUINONE REDUCTASE RV1261C"/>
    <property type="match status" value="1"/>
</dbReference>
<organism evidence="3 4">
    <name type="scientific">Nocardia ninae NBRC 108245</name>
    <dbReference type="NCBI Taxonomy" id="1210091"/>
    <lineage>
        <taxon>Bacteria</taxon>
        <taxon>Bacillati</taxon>
        <taxon>Actinomycetota</taxon>
        <taxon>Actinomycetes</taxon>
        <taxon>Mycobacteriales</taxon>
        <taxon>Nocardiaceae</taxon>
        <taxon>Nocardia</taxon>
    </lineage>
</organism>
<dbReference type="PANTHER" id="PTHR39428:SF1">
    <property type="entry name" value="F420H(2)-DEPENDENT QUINONE REDUCTASE RV1261C"/>
    <property type="match status" value="1"/>
</dbReference>
<dbReference type="GO" id="GO:0016491">
    <property type="term" value="F:oxidoreductase activity"/>
    <property type="evidence" value="ECO:0007669"/>
    <property type="project" value="InterPro"/>
</dbReference>
<comment type="similarity">
    <text evidence="1">Belongs to the F420H(2)-dependent quinone reductase family.</text>
</comment>
<evidence type="ECO:0000256" key="1">
    <source>
        <dbReference type="ARBA" id="ARBA00008710"/>
    </source>
</evidence>
<sequence>MPPARLYRLRAVRGLLTALARVPDTRIGRYSPRMAEQFPDRQWGSRTNVLSRLANKFAATKPGSWFVRKITPLDRALLERTDAKYTVLGPIGAPVILLTTIGRKSGRPRTQPLLYVHDGDVLYVIGSNFGQERHPAWTANLLATPTATVAIAGQRIPVEATLVEPEAKDAIFARFVEITGAYAAYRNRTTRDLRIFALRRA</sequence>
<dbReference type="Proteomes" id="UP000321424">
    <property type="component" value="Unassembled WGS sequence"/>
</dbReference>
<evidence type="ECO:0000313" key="4">
    <source>
        <dbReference type="Proteomes" id="UP000321424"/>
    </source>
</evidence>
<dbReference type="InterPro" id="IPR012349">
    <property type="entry name" value="Split_barrel_FMN-bd"/>
</dbReference>
<proteinExistence type="inferred from homology"/>
<dbReference type="EMBL" id="BJXA01000097">
    <property type="protein sequence ID" value="GEM43426.1"/>
    <property type="molecule type" value="Genomic_DNA"/>
</dbReference>
<protein>
    <recommendedName>
        <fullName evidence="5">Nitroreductase</fullName>
    </recommendedName>
</protein>
<dbReference type="GO" id="GO:0005886">
    <property type="term" value="C:plasma membrane"/>
    <property type="evidence" value="ECO:0007669"/>
    <property type="project" value="TreeGrafter"/>
</dbReference>
<dbReference type="Pfam" id="PF04075">
    <property type="entry name" value="F420H2_quin_red"/>
    <property type="match status" value="1"/>
</dbReference>